<comment type="caution">
    <text evidence="1">The sequence shown here is derived from an EMBL/GenBank/DDBJ whole genome shotgun (WGS) entry which is preliminary data.</text>
</comment>
<dbReference type="Proteomes" id="UP001054945">
    <property type="component" value="Unassembled WGS sequence"/>
</dbReference>
<reference evidence="1 2" key="1">
    <citation type="submission" date="2021-06" db="EMBL/GenBank/DDBJ databases">
        <title>Caerostris extrusa draft genome.</title>
        <authorList>
            <person name="Kono N."/>
            <person name="Arakawa K."/>
        </authorList>
    </citation>
    <scope>NUCLEOTIDE SEQUENCE [LARGE SCALE GENOMIC DNA]</scope>
</reference>
<protein>
    <recommendedName>
        <fullName evidence="3">F-box protein</fullName>
    </recommendedName>
</protein>
<name>A0AAV4QYV5_CAEEX</name>
<dbReference type="EMBL" id="BPLR01007213">
    <property type="protein sequence ID" value="GIY15203.1"/>
    <property type="molecule type" value="Genomic_DNA"/>
</dbReference>
<dbReference type="AlphaFoldDB" id="A0AAV4QYV5"/>
<gene>
    <name evidence="1" type="ORF">CEXT_262521</name>
</gene>
<organism evidence="1 2">
    <name type="scientific">Caerostris extrusa</name>
    <name type="common">Bark spider</name>
    <name type="synonym">Caerostris bankana</name>
    <dbReference type="NCBI Taxonomy" id="172846"/>
    <lineage>
        <taxon>Eukaryota</taxon>
        <taxon>Metazoa</taxon>
        <taxon>Ecdysozoa</taxon>
        <taxon>Arthropoda</taxon>
        <taxon>Chelicerata</taxon>
        <taxon>Arachnida</taxon>
        <taxon>Araneae</taxon>
        <taxon>Araneomorphae</taxon>
        <taxon>Entelegynae</taxon>
        <taxon>Araneoidea</taxon>
        <taxon>Araneidae</taxon>
        <taxon>Caerostris</taxon>
    </lineage>
</organism>
<evidence type="ECO:0000313" key="2">
    <source>
        <dbReference type="Proteomes" id="UP001054945"/>
    </source>
</evidence>
<keyword evidence="2" id="KW-1185">Reference proteome</keyword>
<evidence type="ECO:0008006" key="3">
    <source>
        <dbReference type="Google" id="ProtNLM"/>
    </source>
</evidence>
<sequence>MDWPWRICQLSEYFDPELIEPSLLHSTEAAKGVCHKFLRRITYPPEELGEAYFLGLFKVSWGLYCTYSDYVELKLNKQATWVIIGSSSYGVVVDFWTSGNFYFAPKGLADEDRVPEKPYGASAML</sequence>
<evidence type="ECO:0000313" key="1">
    <source>
        <dbReference type="EMBL" id="GIY15203.1"/>
    </source>
</evidence>
<proteinExistence type="predicted"/>
<accession>A0AAV4QYV5</accession>